<dbReference type="EMBL" id="CP032125">
    <property type="protein sequence ID" value="AXX99070.1"/>
    <property type="molecule type" value="Genomic_DNA"/>
</dbReference>
<keyword evidence="4" id="KW-1185">Reference proteome</keyword>
<feature type="domain" description="Histidine kinase/HSP90-like ATPase" evidence="2">
    <location>
        <begin position="17"/>
        <end position="144"/>
    </location>
</feature>
<keyword evidence="1" id="KW-0808">Transferase</keyword>
<dbReference type="GO" id="GO:0005524">
    <property type="term" value="F:ATP binding"/>
    <property type="evidence" value="ECO:0007669"/>
    <property type="project" value="UniProtKB-KW"/>
</dbReference>
<dbReference type="InterPro" id="IPR003594">
    <property type="entry name" value="HATPase_dom"/>
</dbReference>
<dbReference type="OrthoDB" id="9792240at2"/>
<evidence type="ECO:0000256" key="1">
    <source>
        <dbReference type="ARBA" id="ARBA00022527"/>
    </source>
</evidence>
<dbReference type="PANTHER" id="PTHR35526:SF3">
    <property type="entry name" value="ANTI-SIGMA-F FACTOR RSBW"/>
    <property type="match status" value="1"/>
</dbReference>
<dbReference type="GO" id="GO:0004674">
    <property type="term" value="F:protein serine/threonine kinase activity"/>
    <property type="evidence" value="ECO:0007669"/>
    <property type="project" value="UniProtKB-KW"/>
</dbReference>
<dbReference type="InterPro" id="IPR036890">
    <property type="entry name" value="HATPase_C_sf"/>
</dbReference>
<dbReference type="InterPro" id="IPR050267">
    <property type="entry name" value="Anti-sigma-factor_SerPK"/>
</dbReference>
<name>A0A347UJP2_9RHOB</name>
<gene>
    <name evidence="3" type="ORF">BAR1_14700</name>
</gene>
<keyword evidence="1" id="KW-0418">Kinase</keyword>
<keyword evidence="3" id="KW-0547">Nucleotide-binding</keyword>
<dbReference type="RefSeq" id="WP_118943723.1">
    <property type="nucleotide sequence ID" value="NZ_CP032125.1"/>
</dbReference>
<evidence type="ECO:0000313" key="3">
    <source>
        <dbReference type="EMBL" id="AXX99070.1"/>
    </source>
</evidence>
<dbReference type="Pfam" id="PF13581">
    <property type="entry name" value="HATPase_c_2"/>
    <property type="match status" value="1"/>
</dbReference>
<proteinExistence type="predicted"/>
<dbReference type="SUPFAM" id="SSF55874">
    <property type="entry name" value="ATPase domain of HSP90 chaperone/DNA topoisomerase II/histidine kinase"/>
    <property type="match status" value="1"/>
</dbReference>
<dbReference type="PANTHER" id="PTHR35526">
    <property type="entry name" value="ANTI-SIGMA-F FACTOR RSBW-RELATED"/>
    <property type="match status" value="1"/>
</dbReference>
<evidence type="ECO:0000259" key="2">
    <source>
        <dbReference type="Pfam" id="PF13581"/>
    </source>
</evidence>
<keyword evidence="3" id="KW-0067">ATP-binding</keyword>
<reference evidence="3 4" key="1">
    <citation type="submission" date="2018-09" db="EMBL/GenBank/DDBJ databases">
        <title>Profundibacter amoris BAR1 gen. nov., sp. nov., a new member of the Roseobacter clade isolated at Lokis Castle Vent Field on the Arctic Mid-Oceanic Ridge.</title>
        <authorList>
            <person name="Le Moine Bauer S."/>
            <person name="Sjoeberg A.G."/>
            <person name="L'Haridon S."/>
            <person name="Stokke R."/>
            <person name="Roalkvam I."/>
            <person name="Steen I.H."/>
            <person name="Dahle H."/>
        </authorList>
    </citation>
    <scope>NUCLEOTIDE SEQUENCE [LARGE SCALE GENOMIC DNA]</scope>
    <source>
        <strain evidence="3 4">BAR1</strain>
    </source>
</reference>
<sequence length="150" mass="16419">MPQLQNLNNNSFRITFPGKPLAVRSALAQMMEQLTALDLSDHDRGNIELVLAEAMNNIVEHAYIGTPDGMVELQITPTYNGLVCHLRDEGVPMPEGKAPSGSPAPLDCDTEELPEGGFGWFLIRDLAHDLNYTRISGKNLLSFRISIGAT</sequence>
<dbReference type="AlphaFoldDB" id="A0A347UJP2"/>
<dbReference type="Proteomes" id="UP000261704">
    <property type="component" value="Chromosome"/>
</dbReference>
<organism evidence="3 4">
    <name type="scientific">Profundibacter amoris</name>
    <dbReference type="NCBI Taxonomy" id="2171755"/>
    <lineage>
        <taxon>Bacteria</taxon>
        <taxon>Pseudomonadati</taxon>
        <taxon>Pseudomonadota</taxon>
        <taxon>Alphaproteobacteria</taxon>
        <taxon>Rhodobacterales</taxon>
        <taxon>Paracoccaceae</taxon>
        <taxon>Profundibacter</taxon>
    </lineage>
</organism>
<keyword evidence="1" id="KW-0723">Serine/threonine-protein kinase</keyword>
<accession>A0A347UJP2</accession>
<dbReference type="Gene3D" id="3.30.565.10">
    <property type="entry name" value="Histidine kinase-like ATPase, C-terminal domain"/>
    <property type="match status" value="1"/>
</dbReference>
<evidence type="ECO:0000313" key="4">
    <source>
        <dbReference type="Proteomes" id="UP000261704"/>
    </source>
</evidence>
<dbReference type="KEGG" id="pamo:BAR1_14700"/>
<protein>
    <submittedName>
        <fullName evidence="3">ATP-binding protein</fullName>
    </submittedName>
</protein>
<dbReference type="CDD" id="cd16936">
    <property type="entry name" value="HATPase_RsbW-like"/>
    <property type="match status" value="1"/>
</dbReference>